<dbReference type="Proteomes" id="UP000760819">
    <property type="component" value="Unassembled WGS sequence"/>
</dbReference>
<keyword evidence="1" id="KW-0812">Transmembrane</keyword>
<name>A0A955I4K8_9BACT</name>
<dbReference type="AlphaFoldDB" id="A0A955I4K8"/>
<reference evidence="2" key="2">
    <citation type="journal article" date="2021" name="Microbiome">
        <title>Successional dynamics and alternative stable states in a saline activated sludge microbial community over 9 years.</title>
        <authorList>
            <person name="Wang Y."/>
            <person name="Ye J."/>
            <person name="Ju F."/>
            <person name="Liu L."/>
            <person name="Boyd J.A."/>
            <person name="Deng Y."/>
            <person name="Parks D.H."/>
            <person name="Jiang X."/>
            <person name="Yin X."/>
            <person name="Woodcroft B.J."/>
            <person name="Tyson G.W."/>
            <person name="Hugenholtz P."/>
            <person name="Polz M.F."/>
            <person name="Zhang T."/>
        </authorList>
    </citation>
    <scope>NUCLEOTIDE SEQUENCE</scope>
    <source>
        <strain evidence="2">HKST-UBA12</strain>
    </source>
</reference>
<evidence type="ECO:0000256" key="1">
    <source>
        <dbReference type="SAM" id="Phobius"/>
    </source>
</evidence>
<accession>A0A955I4K8</accession>
<proteinExistence type="predicted"/>
<gene>
    <name evidence="2" type="ORF">KC640_00040</name>
</gene>
<evidence type="ECO:0000313" key="2">
    <source>
        <dbReference type="EMBL" id="MCA9378795.1"/>
    </source>
</evidence>
<organism evidence="2 3">
    <name type="scientific">Candidatus Dojkabacteria bacterium</name>
    <dbReference type="NCBI Taxonomy" id="2099670"/>
    <lineage>
        <taxon>Bacteria</taxon>
        <taxon>Candidatus Dojkabacteria</taxon>
    </lineage>
</organism>
<dbReference type="EMBL" id="JAGQLI010000005">
    <property type="protein sequence ID" value="MCA9378795.1"/>
    <property type="molecule type" value="Genomic_DNA"/>
</dbReference>
<feature type="transmembrane region" description="Helical" evidence="1">
    <location>
        <begin position="12"/>
        <end position="31"/>
    </location>
</feature>
<comment type="caution">
    <text evidence="2">The sequence shown here is derived from an EMBL/GenBank/DDBJ whole genome shotgun (WGS) entry which is preliminary data.</text>
</comment>
<keyword evidence="1" id="KW-1133">Transmembrane helix</keyword>
<protein>
    <submittedName>
        <fullName evidence="2">Uncharacterized protein</fullName>
    </submittedName>
</protein>
<feature type="non-terminal residue" evidence="2">
    <location>
        <position position="106"/>
    </location>
</feature>
<sequence>MIEKIKQIKFTTVIIFLAVIIVILLILQALFSTSNQTRPGSELVVPGVDQTASFERYEATGTGSDLPVSPSNRVVIKIYVESIGDLTTPMFTALKREALAREGLTE</sequence>
<reference evidence="2" key="1">
    <citation type="submission" date="2020-04" db="EMBL/GenBank/DDBJ databases">
        <authorList>
            <person name="Zhang T."/>
        </authorList>
    </citation>
    <scope>NUCLEOTIDE SEQUENCE</scope>
    <source>
        <strain evidence="2">HKST-UBA12</strain>
    </source>
</reference>
<keyword evidence="1" id="KW-0472">Membrane</keyword>
<evidence type="ECO:0000313" key="3">
    <source>
        <dbReference type="Proteomes" id="UP000760819"/>
    </source>
</evidence>